<dbReference type="PROSITE" id="PS51257">
    <property type="entry name" value="PROKAR_LIPOPROTEIN"/>
    <property type="match status" value="1"/>
</dbReference>
<dbReference type="Proteomes" id="UP000016562">
    <property type="component" value="Unassembled WGS sequence"/>
</dbReference>
<dbReference type="Pfam" id="PF18998">
    <property type="entry name" value="Flg_new_2"/>
    <property type="match status" value="3"/>
</dbReference>
<organism evidence="2 3">
    <name type="scientific">Vibrio ezurae NBRC 102218</name>
    <dbReference type="NCBI Taxonomy" id="1219080"/>
    <lineage>
        <taxon>Bacteria</taxon>
        <taxon>Pseudomonadati</taxon>
        <taxon>Pseudomonadota</taxon>
        <taxon>Gammaproteobacteria</taxon>
        <taxon>Vibrionales</taxon>
        <taxon>Vibrionaceae</taxon>
        <taxon>Vibrio</taxon>
    </lineage>
</organism>
<gene>
    <name evidence="2" type="ORF">VEZ01S_54_00080</name>
</gene>
<comment type="caution">
    <text evidence="2">The sequence shown here is derived from an EMBL/GenBank/DDBJ whole genome shotgun (WGS) entry which is preliminary data.</text>
</comment>
<dbReference type="EMBL" id="BATM01000054">
    <property type="protein sequence ID" value="GAD81257.1"/>
    <property type="molecule type" value="Genomic_DNA"/>
</dbReference>
<sequence>MYLKDTLVILGLAISVVSCGGDDNSNNNQPPLQHYTITSTASLGGSITPKTQDAQHGSTYTFNLNADDGFEISEVTGCKGALFGSQYNTGLITNDCSIAAKFTPIIVTALSHASNGGTISPKEQSVNYGETSSFDLNANDGYQLKHIEGCDGTLNGNTYKTGILKDNCEVIATFAPVIYHITAHSSEGGNVSPSSMSVAYGENAQFDVSTDDKYTLESISGCGGSLKDNKYYITNVSNDCTINAQFERTVGDQEIIVDVSGASNDRPVIGTLTSDDKSVLITTASKDGELKFEGLNKQQDYILTVSQAGYKIADADDSVEENDSPRAKTSLSEVNGNVIKINAGTFAQFNAERIDGLEQDHFQYHWSEDINTAGREYSSYINKDLPIEIIGQDYSDVDSHASATLQSLFGIILDDSDVPWSQEHAYRLLEMLKRTGLESFPNQLSGGSAAEHPYASHWVLTDELLTDDIEVTNLTDASTQVKISTQTFKYASPTIVTVDGKRGRFFSNRLYNAAIRFVTDNGQKIDVAAHILKQRYGVIIATTRNFNGLYETIPVIDDDRNANIWQIFQPKELIAIIAILEEFPEGMKDLSLPNEKGGLRYFLRRANGLPHPLYSAAPAVAWTSANYVEFMESAFTQNFIGDIQRLIIHEKSHFLWDYAFSNDLKYEWLKKSGWYIPGDTDGNCKQWAEDPNNWTPPNVDPETLNVLTEVHDHPKFDGELVFDGQWASCSTTQFVTAYAAKLNPNEDMAESISYFLTNPDLLRSRALPKYEFIRDYIMQGSIYLSVIRPDLTFEVLNLYPDYIYPGKINSVDISVYGAPEQKKSVVVTLGLHTSENCNNQDNCFDGASGAYMRLLSPIGTYKDQYFKPANGAQLDSKLIARFDLPAEAAKGWWVPAEIVVFDQVGNRRIEKLASSDYGWRLYINNANSDIVAPQYVKNSMTLNLFNSDSTDSPVELKEDEQLLQLQWLLNENESMDQGYCYANISNQSADFGWGQYSHELHSHYIPEVSSRSDATNICTIDWLITRFIPLGNYGPRYITMKDKALNIGKTSFTANHPTHEDPITLVVSGSTPDTNAPLINQQVCQSEDEDETCLRVTAAPTNPDNPNGETIVKIYYWAYEEQPLATASGLNITGIRLRNPQGQEFHFWHSKNSNVDKTTAPDQEGGYFKCNSQALKDNPNCDATTPIQYVFETILPVGSAPGTWGLTEMTVRDLAGNNRQYQFTENLRFDVE</sequence>
<feature type="domain" description="Bacterial repeat" evidence="1">
    <location>
        <begin position="35"/>
        <end position="105"/>
    </location>
</feature>
<evidence type="ECO:0000313" key="3">
    <source>
        <dbReference type="Proteomes" id="UP000016562"/>
    </source>
</evidence>
<feature type="domain" description="Bacterial repeat" evidence="1">
    <location>
        <begin position="179"/>
        <end position="248"/>
    </location>
</feature>
<accession>U3B760</accession>
<dbReference type="OrthoDB" id="6187627at2"/>
<dbReference type="AlphaFoldDB" id="U3B760"/>
<name>U3B760_9VIBR</name>
<dbReference type="InterPro" id="IPR044060">
    <property type="entry name" value="Bacterial_rp_domain"/>
</dbReference>
<keyword evidence="3" id="KW-1185">Reference proteome</keyword>
<evidence type="ECO:0000259" key="1">
    <source>
        <dbReference type="Pfam" id="PF18998"/>
    </source>
</evidence>
<feature type="domain" description="Bacterial repeat" evidence="1">
    <location>
        <begin position="112"/>
        <end position="176"/>
    </location>
</feature>
<proteinExistence type="predicted"/>
<dbReference type="eggNOG" id="COG1879">
    <property type="taxonomic scope" value="Bacteria"/>
</dbReference>
<dbReference type="RefSeq" id="WP_021714954.1">
    <property type="nucleotide sequence ID" value="NZ_BATM01000054.1"/>
</dbReference>
<dbReference type="STRING" id="1219080.VEZ01S_54_00080"/>
<protein>
    <recommendedName>
        <fullName evidence="1">Bacterial repeat domain-containing protein</fullName>
    </recommendedName>
</protein>
<evidence type="ECO:0000313" key="2">
    <source>
        <dbReference type="EMBL" id="GAD81257.1"/>
    </source>
</evidence>
<reference evidence="2 3" key="1">
    <citation type="submission" date="2013-09" db="EMBL/GenBank/DDBJ databases">
        <title>Whole genome shotgun sequence of Vibrio ezurae NBRC 102218.</title>
        <authorList>
            <person name="Yoshida I."/>
            <person name="Hosoyama A."/>
            <person name="Numata M."/>
            <person name="Hashimoto M."/>
            <person name="Hosoyama Y."/>
            <person name="Tsuchikane K."/>
            <person name="Noguchi M."/>
            <person name="Hirakata S."/>
            <person name="Ichikawa N."/>
            <person name="Ohji S."/>
            <person name="Yamazoe A."/>
            <person name="Fujita N."/>
        </authorList>
    </citation>
    <scope>NUCLEOTIDE SEQUENCE [LARGE SCALE GENOMIC DNA]</scope>
    <source>
        <strain evidence="2 3">NBRC 102218</strain>
    </source>
</reference>